<comment type="caution">
    <text evidence="1">The sequence shown here is derived from an EMBL/GenBank/DDBJ whole genome shotgun (WGS) entry which is preliminary data.</text>
</comment>
<reference evidence="1 2" key="1">
    <citation type="journal article" date="2015" name="Genome Biol.">
        <title>Comparative genomics of Steinernema reveals deeply conserved gene regulatory networks.</title>
        <authorList>
            <person name="Dillman A.R."/>
            <person name="Macchietto M."/>
            <person name="Porter C.F."/>
            <person name="Rogers A."/>
            <person name="Williams B."/>
            <person name="Antoshechkin I."/>
            <person name="Lee M.M."/>
            <person name="Goodwin Z."/>
            <person name="Lu X."/>
            <person name="Lewis E.E."/>
            <person name="Goodrich-Blair H."/>
            <person name="Stock S.P."/>
            <person name="Adams B.J."/>
            <person name="Sternberg P.W."/>
            <person name="Mortazavi A."/>
        </authorList>
    </citation>
    <scope>NUCLEOTIDE SEQUENCE [LARGE SCALE GENOMIC DNA]</scope>
    <source>
        <strain evidence="1 2">ALL</strain>
    </source>
</reference>
<organism evidence="1 2">
    <name type="scientific">Steinernema carpocapsae</name>
    <name type="common">Entomopathogenic nematode</name>
    <dbReference type="NCBI Taxonomy" id="34508"/>
    <lineage>
        <taxon>Eukaryota</taxon>
        <taxon>Metazoa</taxon>
        <taxon>Ecdysozoa</taxon>
        <taxon>Nematoda</taxon>
        <taxon>Chromadorea</taxon>
        <taxon>Rhabditida</taxon>
        <taxon>Tylenchina</taxon>
        <taxon>Panagrolaimomorpha</taxon>
        <taxon>Strongyloidoidea</taxon>
        <taxon>Steinernematidae</taxon>
        <taxon>Steinernema</taxon>
    </lineage>
</organism>
<dbReference type="AlphaFoldDB" id="A0A4U5M452"/>
<name>A0A4U5M452_STECR</name>
<accession>A0A4U5M452</accession>
<reference evidence="1 2" key="2">
    <citation type="journal article" date="2019" name="G3 (Bethesda)">
        <title>Hybrid Assembly of the Genome of the Entomopathogenic Nematode Steinernema carpocapsae Identifies the X-Chromosome.</title>
        <authorList>
            <person name="Serra L."/>
            <person name="Macchietto M."/>
            <person name="Macias-Munoz A."/>
            <person name="McGill C.J."/>
            <person name="Rodriguez I.M."/>
            <person name="Rodriguez B."/>
            <person name="Murad R."/>
            <person name="Mortazavi A."/>
        </authorList>
    </citation>
    <scope>NUCLEOTIDE SEQUENCE [LARGE SCALE GENOMIC DNA]</scope>
    <source>
        <strain evidence="1 2">ALL</strain>
    </source>
</reference>
<keyword evidence="2" id="KW-1185">Reference proteome</keyword>
<protein>
    <submittedName>
        <fullName evidence="1">Uncharacterized protein</fullName>
    </submittedName>
</protein>
<proteinExistence type="predicted"/>
<dbReference type="Proteomes" id="UP000298663">
    <property type="component" value="Unassembled WGS sequence"/>
</dbReference>
<sequence length="83" mass="9691">MISQPVKHAIYEILLRKVDKLAGDTHMLTFQSISLNAQQLPHIPWFLISVTKPRMRQSLESEIFAFMVAWKRALLDTWKSPKN</sequence>
<gene>
    <name evidence="1" type="ORF">L596_027381</name>
</gene>
<evidence type="ECO:0000313" key="1">
    <source>
        <dbReference type="EMBL" id="TKR63568.1"/>
    </source>
</evidence>
<dbReference type="EMBL" id="AZBU02000010">
    <property type="protein sequence ID" value="TKR63568.1"/>
    <property type="molecule type" value="Genomic_DNA"/>
</dbReference>
<evidence type="ECO:0000313" key="2">
    <source>
        <dbReference type="Proteomes" id="UP000298663"/>
    </source>
</evidence>